<sequence length="124" mass="13625">MTLSKSLNVTEISQNRPDVNANPRAHVVRVGRTKSHCWWATQPGCHCRVARGAWSCVGDTKQLCLLSLLPHEHARGLGAALRSWALQSCASRSKQRALEVAAWSLQPGHNHLCSPGTNPSLKWL</sequence>
<evidence type="ECO:0000313" key="1">
    <source>
        <dbReference type="Ensembl" id="ENSGEVP00005005401.1"/>
    </source>
</evidence>
<dbReference type="GeneTree" id="ENSGT00950000185057"/>
<protein>
    <submittedName>
        <fullName evidence="1">Uncharacterized protein</fullName>
    </submittedName>
</protein>
<dbReference type="Ensembl" id="ENSGEVT00005005639.1">
    <property type="protein sequence ID" value="ENSGEVP00005005401.1"/>
    <property type="gene ID" value="ENSGEVG00005003824.1"/>
</dbReference>
<accession>A0A8C4XYA1</accession>
<proteinExistence type="predicted"/>
<keyword evidence="2" id="KW-1185">Reference proteome</keyword>
<dbReference type="Proteomes" id="UP000694390">
    <property type="component" value="Unassembled WGS sequence"/>
</dbReference>
<evidence type="ECO:0000313" key="2">
    <source>
        <dbReference type="Proteomes" id="UP000694390"/>
    </source>
</evidence>
<reference evidence="1" key="1">
    <citation type="submission" date="2025-08" db="UniProtKB">
        <authorList>
            <consortium name="Ensembl"/>
        </authorList>
    </citation>
    <scope>IDENTIFICATION</scope>
</reference>
<dbReference type="AlphaFoldDB" id="A0A8C4XYA1"/>
<organism evidence="1 2">
    <name type="scientific">Gopherus evgoodei</name>
    <name type="common">Goodes thornscrub tortoise</name>
    <dbReference type="NCBI Taxonomy" id="1825980"/>
    <lineage>
        <taxon>Eukaryota</taxon>
        <taxon>Metazoa</taxon>
        <taxon>Chordata</taxon>
        <taxon>Craniata</taxon>
        <taxon>Vertebrata</taxon>
        <taxon>Euteleostomi</taxon>
        <taxon>Archelosauria</taxon>
        <taxon>Testudinata</taxon>
        <taxon>Testudines</taxon>
        <taxon>Cryptodira</taxon>
        <taxon>Durocryptodira</taxon>
        <taxon>Testudinoidea</taxon>
        <taxon>Testudinidae</taxon>
        <taxon>Gopherus</taxon>
    </lineage>
</organism>
<name>A0A8C4XYA1_9SAUR</name>
<reference evidence="1" key="2">
    <citation type="submission" date="2025-09" db="UniProtKB">
        <authorList>
            <consortium name="Ensembl"/>
        </authorList>
    </citation>
    <scope>IDENTIFICATION</scope>
</reference>